<dbReference type="AlphaFoldDB" id="A0A263D2M0"/>
<sequence>MLDAGAQAGGGAIDRLPFMPDVPDMWIGDAAKGLGGAAALAGNVAGDVAGSKGGGGFQFAPDQIDAVIAKWEDLLNQLRDDEAEVRIVRDVRPPGNEFASGDFADAGRKSGETLGDQNQRMIDYVTRYIEALKTAKSGVQATEENAQADVVAAAGDQ</sequence>
<organism evidence="1 2">
    <name type="scientific">Amycolatopsis antarctica</name>
    <dbReference type="NCBI Taxonomy" id="1854586"/>
    <lineage>
        <taxon>Bacteria</taxon>
        <taxon>Bacillati</taxon>
        <taxon>Actinomycetota</taxon>
        <taxon>Actinomycetes</taxon>
        <taxon>Pseudonocardiales</taxon>
        <taxon>Pseudonocardiaceae</taxon>
        <taxon>Amycolatopsis</taxon>
    </lineage>
</organism>
<protein>
    <recommendedName>
        <fullName evidence="3">PE domain-containing protein</fullName>
    </recommendedName>
</protein>
<evidence type="ECO:0000313" key="2">
    <source>
        <dbReference type="Proteomes" id="UP000242444"/>
    </source>
</evidence>
<evidence type="ECO:0000313" key="1">
    <source>
        <dbReference type="EMBL" id="OZM72724.1"/>
    </source>
</evidence>
<keyword evidence="2" id="KW-1185">Reference proteome</keyword>
<proteinExistence type="predicted"/>
<evidence type="ECO:0008006" key="3">
    <source>
        <dbReference type="Google" id="ProtNLM"/>
    </source>
</evidence>
<gene>
    <name evidence="1" type="ORF">CFN78_13965</name>
</gene>
<dbReference type="InParanoid" id="A0A263D2M0"/>
<dbReference type="RefSeq" id="WP_094863201.1">
    <property type="nucleotide sequence ID" value="NZ_NKYE01000007.1"/>
</dbReference>
<dbReference type="Proteomes" id="UP000242444">
    <property type="component" value="Unassembled WGS sequence"/>
</dbReference>
<dbReference type="OrthoDB" id="3627045at2"/>
<accession>A0A263D2M0</accession>
<dbReference type="EMBL" id="NKYE01000007">
    <property type="protein sequence ID" value="OZM72724.1"/>
    <property type="molecule type" value="Genomic_DNA"/>
</dbReference>
<comment type="caution">
    <text evidence="1">The sequence shown here is derived from an EMBL/GenBank/DDBJ whole genome shotgun (WGS) entry which is preliminary data.</text>
</comment>
<reference evidence="1 2" key="1">
    <citation type="submission" date="2017-07" db="EMBL/GenBank/DDBJ databases">
        <title>Amycolatopsis antarcticus sp. nov., isolated from the surface of an Antarcticus brown macroalga.</title>
        <authorList>
            <person name="Wang J."/>
            <person name="Leiva S."/>
            <person name="Huang J."/>
            <person name="Huang Y."/>
        </authorList>
    </citation>
    <scope>NUCLEOTIDE SEQUENCE [LARGE SCALE GENOMIC DNA]</scope>
    <source>
        <strain evidence="1 2">AU-G6</strain>
    </source>
</reference>
<name>A0A263D2M0_9PSEU</name>